<evidence type="ECO:0000256" key="1">
    <source>
        <dbReference type="ARBA" id="ARBA00003534"/>
    </source>
</evidence>
<dbReference type="PANTHER" id="PTHR21562">
    <property type="entry name" value="NOTUM-RELATED"/>
    <property type="match status" value="1"/>
</dbReference>
<keyword evidence="5" id="KW-0964">Secreted</keyword>
<dbReference type="OrthoDB" id="2015280at2759"/>
<accession>A0A843X0F1</accession>
<dbReference type="GO" id="GO:0009505">
    <property type="term" value="C:plant-type cell wall"/>
    <property type="evidence" value="ECO:0007669"/>
    <property type="project" value="TreeGrafter"/>
</dbReference>
<feature type="non-terminal residue" evidence="6">
    <location>
        <position position="298"/>
    </location>
</feature>
<dbReference type="Pfam" id="PF03283">
    <property type="entry name" value="PAE"/>
    <property type="match status" value="2"/>
</dbReference>
<name>A0A843X0F1_COLES</name>
<comment type="similarity">
    <text evidence="3 5">Belongs to the pectinacetylesterase family.</text>
</comment>
<dbReference type="Proteomes" id="UP000652761">
    <property type="component" value="Unassembled WGS sequence"/>
</dbReference>
<dbReference type="InterPro" id="IPR004963">
    <property type="entry name" value="PAE/NOTUM"/>
</dbReference>
<dbReference type="GO" id="GO:0052793">
    <property type="term" value="F:pectin acetylesterase activity"/>
    <property type="evidence" value="ECO:0007669"/>
    <property type="project" value="TreeGrafter"/>
</dbReference>
<keyword evidence="7" id="KW-1185">Reference proteome</keyword>
<keyword evidence="5" id="KW-0378">Hydrolase</keyword>
<proteinExistence type="inferred from homology"/>
<dbReference type="EC" id="3.1.1.-" evidence="5"/>
<comment type="function">
    <text evidence="1 5">Hydrolyzes acetyl esters in homogalacturonan regions of pectin. In type I primary cell wall, galacturonic acid residues of pectin can be acetylated at the O-2 and O-3 positions. Decreasing the degree of acetylation of pectin gels in vitro alters their physical properties.</text>
</comment>
<evidence type="ECO:0000313" key="7">
    <source>
        <dbReference type="Proteomes" id="UP000652761"/>
    </source>
</evidence>
<evidence type="ECO:0000256" key="4">
    <source>
        <dbReference type="ARBA" id="ARBA00022512"/>
    </source>
</evidence>
<dbReference type="EMBL" id="NMUH01005376">
    <property type="protein sequence ID" value="MQM12608.1"/>
    <property type="molecule type" value="Genomic_DNA"/>
</dbReference>
<keyword evidence="4 5" id="KW-0134">Cell wall</keyword>
<evidence type="ECO:0000256" key="3">
    <source>
        <dbReference type="ARBA" id="ARBA00005784"/>
    </source>
</evidence>
<dbReference type="PANTHER" id="PTHR21562:SF93">
    <property type="entry name" value="PECTIN ACETYLESTERASE 8"/>
    <property type="match status" value="1"/>
</dbReference>
<keyword evidence="5" id="KW-0961">Cell wall biogenesis/degradation</keyword>
<evidence type="ECO:0000256" key="5">
    <source>
        <dbReference type="RuleBase" id="RU363114"/>
    </source>
</evidence>
<reference evidence="6" key="1">
    <citation type="submission" date="2017-07" db="EMBL/GenBank/DDBJ databases">
        <title>Taro Niue Genome Assembly and Annotation.</title>
        <authorList>
            <person name="Atibalentja N."/>
            <person name="Keating K."/>
            <person name="Fields C.J."/>
        </authorList>
    </citation>
    <scope>NUCLEOTIDE SEQUENCE</scope>
    <source>
        <strain evidence="6">Niue_2</strain>
        <tissue evidence="6">Leaf</tissue>
    </source>
</reference>
<comment type="subcellular location">
    <subcellularLocation>
        <location evidence="2 5">Secreted</location>
        <location evidence="2 5">Cell wall</location>
    </subcellularLocation>
</comment>
<sequence>LLCGIPTFLDSKHQPNPLVFAVCLDGSPPAYHFAPGFGSGVNNWLVHFEGGGWCHNVSNCLYRSRRGRLGSSKAMGSISFTGILNDHRQLNPGEVLTQLKEEKNKSKQCFFPQYVVEQIQTQLFILNPAYDSWQIRNVLVPPDSDPPGVWKDCRTDISLCNVEQIEAMQVFRMEFLNALGRFGNSSSTGMFINSCFAHCQSELTEMWQFANSPVLDNMTVASAVGGWFYDRSDFKRINCPYPCDSSCHNIKYGSHPQGNTADYPQDSPEQSSQQEGRLLTRRLLLLPYIIILSTITSL</sequence>
<evidence type="ECO:0000256" key="2">
    <source>
        <dbReference type="ARBA" id="ARBA00004191"/>
    </source>
</evidence>
<comment type="caution">
    <text evidence="6">The sequence shown here is derived from an EMBL/GenBank/DDBJ whole genome shotgun (WGS) entry which is preliminary data.</text>
</comment>
<protein>
    <recommendedName>
        <fullName evidence="5">Pectin acetylesterase</fullName>
        <ecNumber evidence="5">3.1.1.-</ecNumber>
    </recommendedName>
</protein>
<dbReference type="AlphaFoldDB" id="A0A843X0F1"/>
<evidence type="ECO:0000313" key="6">
    <source>
        <dbReference type="EMBL" id="MQM12608.1"/>
    </source>
</evidence>
<dbReference type="GO" id="GO:0071555">
    <property type="term" value="P:cell wall organization"/>
    <property type="evidence" value="ECO:0007669"/>
    <property type="project" value="UniProtKB-KW"/>
</dbReference>
<feature type="non-terminal residue" evidence="6">
    <location>
        <position position="1"/>
    </location>
</feature>
<organism evidence="6 7">
    <name type="scientific">Colocasia esculenta</name>
    <name type="common">Wild taro</name>
    <name type="synonym">Arum esculentum</name>
    <dbReference type="NCBI Taxonomy" id="4460"/>
    <lineage>
        <taxon>Eukaryota</taxon>
        <taxon>Viridiplantae</taxon>
        <taxon>Streptophyta</taxon>
        <taxon>Embryophyta</taxon>
        <taxon>Tracheophyta</taxon>
        <taxon>Spermatophyta</taxon>
        <taxon>Magnoliopsida</taxon>
        <taxon>Liliopsida</taxon>
        <taxon>Araceae</taxon>
        <taxon>Aroideae</taxon>
        <taxon>Colocasieae</taxon>
        <taxon>Colocasia</taxon>
    </lineage>
</organism>
<gene>
    <name evidence="6" type="ORF">Taro_045526</name>
</gene>